<dbReference type="AlphaFoldDB" id="A0A2G9S8L5"/>
<dbReference type="GO" id="GO:0003779">
    <property type="term" value="F:actin binding"/>
    <property type="evidence" value="ECO:0007669"/>
    <property type="project" value="InterPro"/>
</dbReference>
<sequence>VHIDTKSATQMFELIKKKMKHTDGYPYLLSILQHCLQMHKRNGSNLQHWQLLDRILQQIVLQDESGEDPDVSALENFNVKNIIKMLVNENEVKQWREQAEKFRKEHTELTSRLERKERECETKTQEKEDMMKTLNKMKDKLQKESVELRHARDQMGELMAQLNELSNGGALSFPPPPPPPPGGPIPIPPSLSENLPPPPPPQSFSCFPPPPPPPPPPGGPPPPPGAPPFFGMGMMAPPLNSFNPGTNLRKKSIPQPSHPLKSFNWSKLNE</sequence>
<dbReference type="PANTHER" id="PTHR45725">
    <property type="entry name" value="FORMIN HOMOLOGY 2 FAMILY MEMBER"/>
    <property type="match status" value="1"/>
</dbReference>
<dbReference type="InterPro" id="IPR010472">
    <property type="entry name" value="FH3_dom"/>
</dbReference>
<feature type="compositionally biased region" description="Low complexity" evidence="1">
    <location>
        <begin position="228"/>
        <end position="238"/>
    </location>
</feature>
<keyword evidence="4" id="KW-1185">Reference proteome</keyword>
<feature type="region of interest" description="Disordered" evidence="1">
    <location>
        <begin position="106"/>
        <end position="126"/>
    </location>
</feature>
<protein>
    <recommendedName>
        <fullName evidence="2">Formin FH3 domain-containing protein</fullName>
    </recommendedName>
</protein>
<dbReference type="EMBL" id="KV925717">
    <property type="protein sequence ID" value="PIO36518.1"/>
    <property type="molecule type" value="Genomic_DNA"/>
</dbReference>
<evidence type="ECO:0000313" key="3">
    <source>
        <dbReference type="EMBL" id="PIO36518.1"/>
    </source>
</evidence>
<dbReference type="GO" id="GO:0090263">
    <property type="term" value="P:positive regulation of canonical Wnt signaling pathway"/>
    <property type="evidence" value="ECO:0007669"/>
    <property type="project" value="TreeGrafter"/>
</dbReference>
<dbReference type="SUPFAM" id="SSF48371">
    <property type="entry name" value="ARM repeat"/>
    <property type="match status" value="1"/>
</dbReference>
<feature type="domain" description="Formin FH3" evidence="2">
    <location>
        <begin position="2"/>
        <end position="80"/>
    </location>
</feature>
<evidence type="ECO:0000259" key="2">
    <source>
        <dbReference type="Pfam" id="PF06367"/>
    </source>
</evidence>
<dbReference type="Proteomes" id="UP000228934">
    <property type="component" value="Unassembled WGS sequence"/>
</dbReference>
<dbReference type="OrthoDB" id="1104827at2759"/>
<feature type="region of interest" description="Disordered" evidence="1">
    <location>
        <begin position="166"/>
        <end position="270"/>
    </location>
</feature>
<feature type="non-terminal residue" evidence="3">
    <location>
        <position position="1"/>
    </location>
</feature>
<name>A0A2G9S8L5_AQUCT</name>
<dbReference type="GO" id="GO:0048715">
    <property type="term" value="P:negative regulation of oligodendrocyte differentiation"/>
    <property type="evidence" value="ECO:0007669"/>
    <property type="project" value="TreeGrafter"/>
</dbReference>
<dbReference type="InterPro" id="IPR051425">
    <property type="entry name" value="Formin_Homology"/>
</dbReference>
<accession>A0A2G9S8L5</accession>
<proteinExistence type="predicted"/>
<reference evidence="4" key="1">
    <citation type="journal article" date="2017" name="Nat. Commun.">
        <title>The North American bullfrog draft genome provides insight into hormonal regulation of long noncoding RNA.</title>
        <authorList>
            <person name="Hammond S.A."/>
            <person name="Warren R.L."/>
            <person name="Vandervalk B.P."/>
            <person name="Kucuk E."/>
            <person name="Khan H."/>
            <person name="Gibb E.A."/>
            <person name="Pandoh P."/>
            <person name="Kirk H."/>
            <person name="Zhao Y."/>
            <person name="Jones M."/>
            <person name="Mungall A.J."/>
            <person name="Coope R."/>
            <person name="Pleasance S."/>
            <person name="Moore R.A."/>
            <person name="Holt R.A."/>
            <person name="Round J.M."/>
            <person name="Ohora S."/>
            <person name="Walle B.V."/>
            <person name="Veldhoen N."/>
            <person name="Helbing C.C."/>
            <person name="Birol I."/>
        </authorList>
    </citation>
    <scope>NUCLEOTIDE SEQUENCE [LARGE SCALE GENOMIC DNA]</scope>
</reference>
<organism evidence="3 4">
    <name type="scientific">Aquarana catesbeiana</name>
    <name type="common">American bullfrog</name>
    <name type="synonym">Rana catesbeiana</name>
    <dbReference type="NCBI Taxonomy" id="8400"/>
    <lineage>
        <taxon>Eukaryota</taxon>
        <taxon>Metazoa</taxon>
        <taxon>Chordata</taxon>
        <taxon>Craniata</taxon>
        <taxon>Vertebrata</taxon>
        <taxon>Euteleostomi</taxon>
        <taxon>Amphibia</taxon>
        <taxon>Batrachia</taxon>
        <taxon>Anura</taxon>
        <taxon>Neobatrachia</taxon>
        <taxon>Ranoidea</taxon>
        <taxon>Ranidae</taxon>
        <taxon>Aquarana</taxon>
    </lineage>
</organism>
<gene>
    <name evidence="3" type="ORF">AB205_0002050</name>
</gene>
<evidence type="ECO:0000256" key="1">
    <source>
        <dbReference type="SAM" id="MobiDB-lite"/>
    </source>
</evidence>
<dbReference type="PANTHER" id="PTHR45725:SF7">
    <property type="entry name" value="DISHEVELED-ASSOCIATED ACTIVATOR OF MORPHOGENESIS 2"/>
    <property type="match status" value="1"/>
</dbReference>
<dbReference type="InterPro" id="IPR016024">
    <property type="entry name" value="ARM-type_fold"/>
</dbReference>
<dbReference type="Pfam" id="PF06367">
    <property type="entry name" value="Drf_FH3"/>
    <property type="match status" value="1"/>
</dbReference>
<dbReference type="Gene3D" id="1.20.120.330">
    <property type="entry name" value="Nucleotidyltransferases domain 2"/>
    <property type="match status" value="1"/>
</dbReference>
<dbReference type="Gene3D" id="1.10.238.150">
    <property type="entry name" value="Formin, FH3 diaphanous domain"/>
    <property type="match status" value="1"/>
</dbReference>
<evidence type="ECO:0000313" key="4">
    <source>
        <dbReference type="Proteomes" id="UP000228934"/>
    </source>
</evidence>
<dbReference type="GO" id="GO:2000050">
    <property type="term" value="P:regulation of non-canonical Wnt signaling pathway"/>
    <property type="evidence" value="ECO:0007669"/>
    <property type="project" value="TreeGrafter"/>
</dbReference>
<feature type="compositionally biased region" description="Pro residues" evidence="1">
    <location>
        <begin position="173"/>
        <end position="227"/>
    </location>
</feature>
<feature type="non-terminal residue" evidence="3">
    <location>
        <position position="270"/>
    </location>
</feature>